<name>A0A926HW98_9FIRM</name>
<evidence type="ECO:0000256" key="6">
    <source>
        <dbReference type="ARBA" id="ARBA00022801"/>
    </source>
</evidence>
<evidence type="ECO:0000313" key="11">
    <source>
        <dbReference type="EMBL" id="MBC8542492.1"/>
    </source>
</evidence>
<dbReference type="Gene3D" id="3.20.20.80">
    <property type="entry name" value="Glycosidases"/>
    <property type="match status" value="1"/>
</dbReference>
<keyword evidence="5" id="KW-0732">Signal</keyword>
<evidence type="ECO:0000256" key="1">
    <source>
        <dbReference type="ARBA" id="ARBA00000681"/>
    </source>
</evidence>
<evidence type="ECO:0000256" key="4">
    <source>
        <dbReference type="ARBA" id="ARBA00022651"/>
    </source>
</evidence>
<dbReference type="GO" id="GO:0045493">
    <property type="term" value="P:xylan catabolic process"/>
    <property type="evidence" value="ECO:0007669"/>
    <property type="project" value="UniProtKB-KW"/>
</dbReference>
<dbReference type="Proteomes" id="UP000657006">
    <property type="component" value="Unassembled WGS sequence"/>
</dbReference>
<comment type="similarity">
    <text evidence="2">Belongs to the glycosyl hydrolase 10 (cellulase F) family.</text>
</comment>
<gene>
    <name evidence="11" type="ORF">H8730_02880</name>
</gene>
<proteinExistence type="inferred from homology"/>
<keyword evidence="8" id="KW-0326">Glycosidase</keyword>
<evidence type="ECO:0000256" key="8">
    <source>
        <dbReference type="ARBA" id="ARBA00023295"/>
    </source>
</evidence>
<evidence type="ECO:0000256" key="2">
    <source>
        <dbReference type="ARBA" id="ARBA00007495"/>
    </source>
</evidence>
<evidence type="ECO:0000256" key="5">
    <source>
        <dbReference type="ARBA" id="ARBA00022729"/>
    </source>
</evidence>
<dbReference type="PANTHER" id="PTHR31490">
    <property type="entry name" value="GLYCOSYL HYDROLASE"/>
    <property type="match status" value="1"/>
</dbReference>
<keyword evidence="12" id="KW-1185">Reference proteome</keyword>
<dbReference type="EC" id="3.2.1.8" evidence="3"/>
<evidence type="ECO:0000313" key="12">
    <source>
        <dbReference type="Proteomes" id="UP000657006"/>
    </source>
</evidence>
<evidence type="ECO:0000256" key="9">
    <source>
        <dbReference type="ARBA" id="ARBA00023326"/>
    </source>
</evidence>
<evidence type="ECO:0000256" key="7">
    <source>
        <dbReference type="ARBA" id="ARBA00023277"/>
    </source>
</evidence>
<reference evidence="11" key="1">
    <citation type="submission" date="2020-08" db="EMBL/GenBank/DDBJ databases">
        <title>Genome public.</title>
        <authorList>
            <person name="Liu C."/>
            <person name="Sun Q."/>
        </authorList>
    </citation>
    <scope>NUCLEOTIDE SEQUENCE</scope>
    <source>
        <strain evidence="11">NSJ-32</strain>
    </source>
</reference>
<accession>A0A926HW98</accession>
<dbReference type="AlphaFoldDB" id="A0A926HW98"/>
<keyword evidence="4" id="KW-0858">Xylan degradation</keyword>
<sequence>MQSRMETILSAFRQQEDYMEGRIQRGIQEHRMDYAYLRFVDKEGHPLPHVQVEVKQISHDFKFGANLFMLGEYEDPHSNEAYQDAFCKLFNHATLPIYWKDLEPEPGKVRFSKNSPKVYRRPPLDLALEFCEQHQIIPKAHCLVYDTWMPDWVPREVPAIKRLYAKRMEELASRYQHRIPDWEVINETLYVNGISPFYWEPDYLDWSFQEAARCFPHNHLLINDAHCNIWNVFNYSRSQYYMLIEGLLGRGVRIDGIGMQFHMFYSRDEEAAATRLFYNPRHLYNVMDCYGQFHRPVQISEVTIPAYSEEAGDEAVQAEIVRHLYRIWFSHSNTESIVWWNLADGSAYGAENSYYGGLLRADFTPKPAYEVLQHLIHGEWTSCATLDTGDMAEASFHGFFGRYSLTVTCRGKQFTENIHLQKKGPREFTIVCD</sequence>
<dbReference type="RefSeq" id="WP_177714380.1">
    <property type="nucleotide sequence ID" value="NZ_JACRSQ010000003.1"/>
</dbReference>
<feature type="domain" description="GH10" evidence="10">
    <location>
        <begin position="64"/>
        <end position="375"/>
    </location>
</feature>
<dbReference type="Pfam" id="PF00331">
    <property type="entry name" value="Glyco_hydro_10"/>
    <property type="match status" value="1"/>
</dbReference>
<dbReference type="PANTHER" id="PTHR31490:SF88">
    <property type="entry name" value="BETA-XYLANASE"/>
    <property type="match status" value="1"/>
</dbReference>
<protein>
    <recommendedName>
        <fullName evidence="3">endo-1,4-beta-xylanase</fullName>
        <ecNumber evidence="3">3.2.1.8</ecNumber>
    </recommendedName>
</protein>
<comment type="caution">
    <text evidence="11">The sequence shown here is derived from an EMBL/GenBank/DDBJ whole genome shotgun (WGS) entry which is preliminary data.</text>
</comment>
<dbReference type="SUPFAM" id="SSF51445">
    <property type="entry name" value="(Trans)glycosidases"/>
    <property type="match status" value="1"/>
</dbReference>
<keyword evidence="9" id="KW-0624">Polysaccharide degradation</keyword>
<keyword evidence="6" id="KW-0378">Hydrolase</keyword>
<organism evidence="11 12">
    <name type="scientific">Bianquea renquensis</name>
    <dbReference type="NCBI Taxonomy" id="2763661"/>
    <lineage>
        <taxon>Bacteria</taxon>
        <taxon>Bacillati</taxon>
        <taxon>Bacillota</taxon>
        <taxon>Clostridia</taxon>
        <taxon>Eubacteriales</taxon>
        <taxon>Bianqueaceae</taxon>
        <taxon>Bianquea</taxon>
    </lineage>
</organism>
<dbReference type="InterPro" id="IPR017853">
    <property type="entry name" value="GH"/>
</dbReference>
<comment type="catalytic activity">
    <reaction evidence="1">
        <text>Endohydrolysis of (1-&gt;4)-beta-D-xylosidic linkages in xylans.</text>
        <dbReference type="EC" id="3.2.1.8"/>
    </reaction>
</comment>
<dbReference type="SMART" id="SM00633">
    <property type="entry name" value="Glyco_10"/>
    <property type="match status" value="1"/>
</dbReference>
<dbReference type="InterPro" id="IPR044846">
    <property type="entry name" value="GH10"/>
</dbReference>
<dbReference type="InterPro" id="IPR001000">
    <property type="entry name" value="GH10_dom"/>
</dbReference>
<evidence type="ECO:0000259" key="10">
    <source>
        <dbReference type="PROSITE" id="PS51760"/>
    </source>
</evidence>
<dbReference type="EMBL" id="JACRSQ010000003">
    <property type="protein sequence ID" value="MBC8542492.1"/>
    <property type="molecule type" value="Genomic_DNA"/>
</dbReference>
<dbReference type="PROSITE" id="PS51760">
    <property type="entry name" value="GH10_2"/>
    <property type="match status" value="1"/>
</dbReference>
<evidence type="ECO:0000256" key="3">
    <source>
        <dbReference type="ARBA" id="ARBA00012590"/>
    </source>
</evidence>
<keyword evidence="7" id="KW-0119">Carbohydrate metabolism</keyword>
<dbReference type="GO" id="GO:0031176">
    <property type="term" value="F:endo-1,4-beta-xylanase activity"/>
    <property type="evidence" value="ECO:0007669"/>
    <property type="project" value="UniProtKB-EC"/>
</dbReference>